<feature type="binding site" evidence="15">
    <location>
        <position position="468"/>
    </location>
    <ligand>
        <name>Mg(2+)</name>
        <dbReference type="ChEBI" id="CHEBI:18420"/>
        <note>shared with alpha subunit</note>
    </ligand>
</feature>
<dbReference type="RefSeq" id="WP_345131954.1">
    <property type="nucleotide sequence ID" value="NZ_BAABAT010000019.1"/>
</dbReference>
<evidence type="ECO:0000259" key="19">
    <source>
        <dbReference type="PROSITE" id="PS51483"/>
    </source>
</evidence>
<evidence type="ECO:0000256" key="3">
    <source>
        <dbReference type="ARBA" id="ARBA00011209"/>
    </source>
</evidence>
<evidence type="ECO:0000256" key="1">
    <source>
        <dbReference type="ARBA" id="ARBA00004496"/>
    </source>
</evidence>
<feature type="domain" description="FDX-ACB" evidence="18">
    <location>
        <begin position="729"/>
        <end position="822"/>
    </location>
</feature>
<dbReference type="InterPro" id="IPR020825">
    <property type="entry name" value="Phe-tRNA_synthase-like_B3/B4"/>
</dbReference>
<keyword evidence="6 15" id="KW-0436">Ligase</keyword>
<dbReference type="GO" id="GO:0016874">
    <property type="term" value="F:ligase activity"/>
    <property type="evidence" value="ECO:0007669"/>
    <property type="project" value="UniProtKB-KW"/>
</dbReference>
<dbReference type="Gene3D" id="3.30.56.10">
    <property type="match status" value="2"/>
</dbReference>
<dbReference type="CDD" id="cd00769">
    <property type="entry name" value="PheRS_beta_core"/>
    <property type="match status" value="1"/>
</dbReference>
<evidence type="ECO:0000256" key="10">
    <source>
        <dbReference type="ARBA" id="ARBA00022842"/>
    </source>
</evidence>
<evidence type="ECO:0000256" key="4">
    <source>
        <dbReference type="ARBA" id="ARBA00022490"/>
    </source>
</evidence>
<feature type="domain" description="B5" evidence="19">
    <location>
        <begin position="406"/>
        <end position="481"/>
    </location>
</feature>
<dbReference type="HAMAP" id="MF_00283">
    <property type="entry name" value="Phe_tRNA_synth_beta1"/>
    <property type="match status" value="1"/>
</dbReference>
<evidence type="ECO:0000256" key="13">
    <source>
        <dbReference type="ARBA" id="ARBA00023146"/>
    </source>
</evidence>
<dbReference type="InterPro" id="IPR009061">
    <property type="entry name" value="DNA-bd_dom_put_sf"/>
</dbReference>
<dbReference type="CDD" id="cd02796">
    <property type="entry name" value="tRNA_bind_bactPheRS"/>
    <property type="match status" value="1"/>
</dbReference>
<dbReference type="SUPFAM" id="SSF46955">
    <property type="entry name" value="Putative DNA-binding domain"/>
    <property type="match status" value="1"/>
</dbReference>
<comment type="caution">
    <text evidence="20">The sequence shown here is derived from an EMBL/GenBank/DDBJ whole genome shotgun (WGS) entry which is preliminary data.</text>
</comment>
<comment type="similarity">
    <text evidence="2 15">Belongs to the phenylalanyl-tRNA synthetase beta subunit family. Type 1 subfamily.</text>
</comment>
<protein>
    <recommendedName>
        <fullName evidence="15">Phenylalanine--tRNA ligase beta subunit</fullName>
        <ecNumber evidence="15">6.1.1.20</ecNumber>
    </recommendedName>
    <alternativeName>
        <fullName evidence="15">Phenylalanyl-tRNA synthetase beta subunit</fullName>
        <shortName evidence="15">PheRS</shortName>
    </alternativeName>
</protein>
<feature type="binding site" evidence="15">
    <location>
        <position position="459"/>
    </location>
    <ligand>
        <name>Mg(2+)</name>
        <dbReference type="ChEBI" id="CHEBI:18420"/>
        <note>shared with alpha subunit</note>
    </ligand>
</feature>
<evidence type="ECO:0000256" key="12">
    <source>
        <dbReference type="ARBA" id="ARBA00022917"/>
    </source>
</evidence>
<dbReference type="Gene3D" id="2.40.50.140">
    <property type="entry name" value="Nucleic acid-binding proteins"/>
    <property type="match status" value="1"/>
</dbReference>
<comment type="cofactor">
    <cofactor evidence="15">
        <name>Mg(2+)</name>
        <dbReference type="ChEBI" id="CHEBI:18420"/>
    </cofactor>
    <text evidence="15">Binds 2 magnesium ions per tetramer.</text>
</comment>
<accession>A0ABP8DFV5</accession>
<evidence type="ECO:0000256" key="8">
    <source>
        <dbReference type="ARBA" id="ARBA00022741"/>
    </source>
</evidence>
<evidence type="ECO:0000256" key="9">
    <source>
        <dbReference type="ARBA" id="ARBA00022840"/>
    </source>
</evidence>
<sequence length="824" mass="86602">MRVSLSWLREHVDLPADLDGDGLEKALVKVGLEVEELLDAGASVTGPLVVGRVENIEELQGLKKPIRYCLVDVGGEQPQGIICGARNFAEGDLVVVALPGAVLPGGFAISARKTYGHVSNGMICSGQELGISDDHDGIIVLPPDSSKPGDEARPIVGLDDVVVEINITPDRGYCFSVRGIARELSHSLGGAYRDPVAAVLPLEGDGSEAYPIEVLDSVACDRFTAVAVRGVDPAAATPAWIKARLATAGIRSISLPVDITNYVMIEMGQPMHAWDLGRLTGPLVVRRAKAGEKLTTLDGVNRVLDPEDIVITDGTGVVSLAAVMGGTTTEVAPDTVDVLFEAAHWDPRSVARTIRRHKLPSEAGKRYERGVDPQITAAACARAAALLAEYGGGTVSTGVTDVYAVVPPASITMSVRRPSELAGVDYTPERVLEILAMIGTQVVAVNDRLTVTPPSWRHDLNDPADLAEEVLRLDGYDRIPSVLPVAPPGRGLTATQRRRRTVGRALADAGYVETLSYPFVGAHTLEALRIPEDDPRRDMVLLRNPISDEEPGLRTTLLPPLLAALRRNLGRGHRDVALFEIAPVILPGGPVPVAPAAGIDGPPSEADLAAIDELLPHQPWHVAAVIAGDAEPAGWWGAGRAADWADAVEAARTVAAAAGAELTVRAATQAPWHPGRCAALVVGDTVVGHAGELHPAVCADLDLPRRTVAMELDLDALPIPGVWIAPRLSSFPTALIDVALVVDAATPAGDVEAALAEGAGELLESVRLFDVYSGAQLGEGRKSLAYKLTFRAADRTLTGEEALAARDAAVSVAAERFGAVLRGA</sequence>
<keyword evidence="12 15" id="KW-0648">Protein biosynthesis</keyword>
<feature type="domain" description="TRNA-binding" evidence="17">
    <location>
        <begin position="42"/>
        <end position="153"/>
    </location>
</feature>
<evidence type="ECO:0000256" key="7">
    <source>
        <dbReference type="ARBA" id="ARBA00022723"/>
    </source>
</evidence>
<name>A0ABP8DFV5_9ACTN</name>
<dbReference type="NCBIfam" id="TIGR00472">
    <property type="entry name" value="pheT_bact"/>
    <property type="match status" value="1"/>
</dbReference>
<proteinExistence type="inferred from homology"/>
<dbReference type="InterPro" id="IPR045864">
    <property type="entry name" value="aa-tRNA-synth_II/BPL/LPL"/>
</dbReference>
<dbReference type="SUPFAM" id="SSF56037">
    <property type="entry name" value="PheT/TilS domain"/>
    <property type="match status" value="1"/>
</dbReference>
<evidence type="ECO:0000256" key="14">
    <source>
        <dbReference type="ARBA" id="ARBA00049255"/>
    </source>
</evidence>
<dbReference type="PANTHER" id="PTHR10947:SF0">
    <property type="entry name" value="PHENYLALANINE--TRNA LIGASE BETA SUBUNIT"/>
    <property type="match status" value="1"/>
</dbReference>
<keyword evidence="21" id="KW-1185">Reference proteome</keyword>
<keyword evidence="11 16" id="KW-0694">RNA-binding</keyword>
<evidence type="ECO:0000259" key="18">
    <source>
        <dbReference type="PROSITE" id="PS51447"/>
    </source>
</evidence>
<dbReference type="InterPro" id="IPR033714">
    <property type="entry name" value="tRNA_bind_bactPheRS"/>
</dbReference>
<keyword evidence="9 15" id="KW-0067">ATP-binding</keyword>
<keyword evidence="7 15" id="KW-0479">Metal-binding</keyword>
<dbReference type="SUPFAM" id="SSF55681">
    <property type="entry name" value="Class II aaRS and biotin synthetases"/>
    <property type="match status" value="1"/>
</dbReference>
<evidence type="ECO:0000256" key="11">
    <source>
        <dbReference type="ARBA" id="ARBA00022884"/>
    </source>
</evidence>
<evidence type="ECO:0000256" key="5">
    <source>
        <dbReference type="ARBA" id="ARBA00022555"/>
    </source>
</evidence>
<dbReference type="InterPro" id="IPR012340">
    <property type="entry name" value="NA-bd_OB-fold"/>
</dbReference>
<dbReference type="InterPro" id="IPR005146">
    <property type="entry name" value="B3/B4_tRNA-bd"/>
</dbReference>
<comment type="subunit">
    <text evidence="3 15">Tetramer of two alpha and two beta subunits.</text>
</comment>
<dbReference type="InterPro" id="IPR005121">
    <property type="entry name" value="Fdx_antiC-bd"/>
</dbReference>
<keyword evidence="5 16" id="KW-0820">tRNA-binding</keyword>
<evidence type="ECO:0000256" key="15">
    <source>
        <dbReference type="HAMAP-Rule" id="MF_00283"/>
    </source>
</evidence>
<dbReference type="SMART" id="SM00873">
    <property type="entry name" value="B3_4"/>
    <property type="match status" value="1"/>
</dbReference>
<dbReference type="Pfam" id="PF01588">
    <property type="entry name" value="tRNA_bind"/>
    <property type="match status" value="1"/>
</dbReference>
<dbReference type="SUPFAM" id="SSF54991">
    <property type="entry name" value="Anticodon-binding domain of PheRS"/>
    <property type="match status" value="1"/>
</dbReference>
<dbReference type="SMART" id="SM00896">
    <property type="entry name" value="FDX-ACB"/>
    <property type="match status" value="1"/>
</dbReference>
<evidence type="ECO:0000259" key="17">
    <source>
        <dbReference type="PROSITE" id="PS50886"/>
    </source>
</evidence>
<reference evidence="21" key="1">
    <citation type="journal article" date="2019" name="Int. J. Syst. Evol. Microbiol.">
        <title>The Global Catalogue of Microorganisms (GCM) 10K type strain sequencing project: providing services to taxonomists for standard genome sequencing and annotation.</title>
        <authorList>
            <consortium name="The Broad Institute Genomics Platform"/>
            <consortium name="The Broad Institute Genome Sequencing Center for Infectious Disease"/>
            <person name="Wu L."/>
            <person name="Ma J."/>
        </authorList>
    </citation>
    <scope>NUCLEOTIDE SEQUENCE [LARGE SCALE GENOMIC DNA]</scope>
    <source>
        <strain evidence="21">JCM 17441</strain>
    </source>
</reference>
<dbReference type="SMART" id="SM00874">
    <property type="entry name" value="B5"/>
    <property type="match status" value="1"/>
</dbReference>
<dbReference type="InterPro" id="IPR005147">
    <property type="entry name" value="tRNA_synthase_B5-dom"/>
</dbReference>
<dbReference type="InterPro" id="IPR004532">
    <property type="entry name" value="Phe-tRNA-ligase_IIc_bsu_bact"/>
</dbReference>
<dbReference type="InterPro" id="IPR036690">
    <property type="entry name" value="Fdx_antiC-bd_sf"/>
</dbReference>
<dbReference type="InterPro" id="IPR002547">
    <property type="entry name" value="tRNA-bd_dom"/>
</dbReference>
<keyword evidence="10 15" id="KW-0460">Magnesium</keyword>
<dbReference type="Pfam" id="PF03484">
    <property type="entry name" value="B5"/>
    <property type="match status" value="1"/>
</dbReference>
<dbReference type="Pfam" id="PF17759">
    <property type="entry name" value="tRNA_synthFbeta"/>
    <property type="match status" value="1"/>
</dbReference>
<comment type="subcellular location">
    <subcellularLocation>
        <location evidence="1 15">Cytoplasm</location>
    </subcellularLocation>
</comment>
<dbReference type="InterPro" id="IPR045060">
    <property type="entry name" value="Phe-tRNA-ligase_IIc_bsu"/>
</dbReference>
<dbReference type="Gene3D" id="3.50.40.10">
    <property type="entry name" value="Phenylalanyl-trna Synthetase, Chain B, domain 3"/>
    <property type="match status" value="1"/>
</dbReference>
<keyword evidence="8 15" id="KW-0547">Nucleotide-binding</keyword>
<dbReference type="Gene3D" id="3.30.930.10">
    <property type="entry name" value="Bira Bifunctional Protein, Domain 2"/>
    <property type="match status" value="1"/>
</dbReference>
<evidence type="ECO:0000256" key="2">
    <source>
        <dbReference type="ARBA" id="ARBA00008653"/>
    </source>
</evidence>
<dbReference type="EC" id="6.1.1.20" evidence="15"/>
<dbReference type="Pfam" id="PF03483">
    <property type="entry name" value="B3_4"/>
    <property type="match status" value="1"/>
</dbReference>
<dbReference type="Gene3D" id="3.30.70.380">
    <property type="entry name" value="Ferrodoxin-fold anticodon-binding domain"/>
    <property type="match status" value="1"/>
</dbReference>
<dbReference type="PROSITE" id="PS51447">
    <property type="entry name" value="FDX_ACB"/>
    <property type="match status" value="1"/>
</dbReference>
<dbReference type="Pfam" id="PF03147">
    <property type="entry name" value="FDX-ACB"/>
    <property type="match status" value="1"/>
</dbReference>
<dbReference type="InterPro" id="IPR041616">
    <property type="entry name" value="PheRS_beta_core"/>
</dbReference>
<dbReference type="PANTHER" id="PTHR10947">
    <property type="entry name" value="PHENYLALANYL-TRNA SYNTHETASE BETA CHAIN AND LEUCINE-RICH REPEAT-CONTAINING PROTEIN 47"/>
    <property type="match status" value="1"/>
</dbReference>
<feature type="binding site" evidence="15">
    <location>
        <position position="465"/>
    </location>
    <ligand>
        <name>Mg(2+)</name>
        <dbReference type="ChEBI" id="CHEBI:18420"/>
        <note>shared with alpha subunit</note>
    </ligand>
</feature>
<organism evidence="20 21">
    <name type="scientific">Dactylosporangium darangshiense</name>
    <dbReference type="NCBI Taxonomy" id="579108"/>
    <lineage>
        <taxon>Bacteria</taxon>
        <taxon>Bacillati</taxon>
        <taxon>Actinomycetota</taxon>
        <taxon>Actinomycetes</taxon>
        <taxon>Micromonosporales</taxon>
        <taxon>Micromonosporaceae</taxon>
        <taxon>Dactylosporangium</taxon>
    </lineage>
</organism>
<evidence type="ECO:0000256" key="6">
    <source>
        <dbReference type="ARBA" id="ARBA00022598"/>
    </source>
</evidence>
<evidence type="ECO:0000313" key="21">
    <source>
        <dbReference type="Proteomes" id="UP001500620"/>
    </source>
</evidence>
<evidence type="ECO:0000313" key="20">
    <source>
        <dbReference type="EMBL" id="GAA4254999.1"/>
    </source>
</evidence>
<keyword evidence="4 15" id="KW-0963">Cytoplasm</keyword>
<dbReference type="EMBL" id="BAABAT010000019">
    <property type="protein sequence ID" value="GAA4254999.1"/>
    <property type="molecule type" value="Genomic_DNA"/>
</dbReference>
<dbReference type="SUPFAM" id="SSF50249">
    <property type="entry name" value="Nucleic acid-binding proteins"/>
    <property type="match status" value="1"/>
</dbReference>
<evidence type="ECO:0000256" key="16">
    <source>
        <dbReference type="PROSITE-ProRule" id="PRU00209"/>
    </source>
</evidence>
<feature type="binding site" evidence="15">
    <location>
        <position position="469"/>
    </location>
    <ligand>
        <name>Mg(2+)</name>
        <dbReference type="ChEBI" id="CHEBI:18420"/>
        <note>shared with alpha subunit</note>
    </ligand>
</feature>
<gene>
    <name evidence="15 20" type="primary">pheT</name>
    <name evidence="20" type="ORF">GCM10022255_061930</name>
</gene>
<comment type="catalytic activity">
    <reaction evidence="14 15">
        <text>tRNA(Phe) + L-phenylalanine + ATP = L-phenylalanyl-tRNA(Phe) + AMP + diphosphate + H(+)</text>
        <dbReference type="Rhea" id="RHEA:19413"/>
        <dbReference type="Rhea" id="RHEA-COMP:9668"/>
        <dbReference type="Rhea" id="RHEA-COMP:9699"/>
        <dbReference type="ChEBI" id="CHEBI:15378"/>
        <dbReference type="ChEBI" id="CHEBI:30616"/>
        <dbReference type="ChEBI" id="CHEBI:33019"/>
        <dbReference type="ChEBI" id="CHEBI:58095"/>
        <dbReference type="ChEBI" id="CHEBI:78442"/>
        <dbReference type="ChEBI" id="CHEBI:78531"/>
        <dbReference type="ChEBI" id="CHEBI:456215"/>
        <dbReference type="EC" id="6.1.1.20"/>
    </reaction>
</comment>
<dbReference type="PROSITE" id="PS50886">
    <property type="entry name" value="TRBD"/>
    <property type="match status" value="1"/>
</dbReference>
<keyword evidence="13 15" id="KW-0030">Aminoacyl-tRNA synthetase</keyword>
<dbReference type="Proteomes" id="UP001500620">
    <property type="component" value="Unassembled WGS sequence"/>
</dbReference>
<dbReference type="PROSITE" id="PS51483">
    <property type="entry name" value="B5"/>
    <property type="match status" value="1"/>
</dbReference>